<keyword evidence="6 10" id="KW-0547">Nucleotide-binding</keyword>
<dbReference type="InterPro" id="IPR027417">
    <property type="entry name" value="P-loop_NTPase"/>
</dbReference>
<dbReference type="Gene3D" id="3.40.50.300">
    <property type="entry name" value="P-loop containing nucleotide triphosphate hydrolases"/>
    <property type="match status" value="1"/>
</dbReference>
<evidence type="ECO:0000256" key="4">
    <source>
        <dbReference type="ARBA" id="ARBA00022679"/>
    </source>
</evidence>
<dbReference type="SUPFAM" id="SSF52540">
    <property type="entry name" value="P-loop containing nucleoside triphosphate hydrolases"/>
    <property type="match status" value="1"/>
</dbReference>
<dbReference type="EMBL" id="BAAFSF010000001">
    <property type="protein sequence ID" value="GAB1251343.1"/>
    <property type="molecule type" value="Genomic_DNA"/>
</dbReference>
<comment type="function">
    <text evidence="2 10 12">Catalyzes the transfer of a dimethylallyl group onto the adenine at position 37 in tRNAs that read codons beginning with uridine, leading to the formation of N6-(dimethylallyl)adenosine (i(6)A).</text>
</comment>
<evidence type="ECO:0000256" key="11">
    <source>
        <dbReference type="RuleBase" id="RU003783"/>
    </source>
</evidence>
<keyword evidence="7 10" id="KW-0067">ATP-binding</keyword>
<evidence type="ECO:0000256" key="12">
    <source>
        <dbReference type="RuleBase" id="RU003784"/>
    </source>
</evidence>
<dbReference type="InterPro" id="IPR039657">
    <property type="entry name" value="Dimethylallyltransferase"/>
</dbReference>
<evidence type="ECO:0000256" key="13">
    <source>
        <dbReference type="RuleBase" id="RU003785"/>
    </source>
</evidence>
<comment type="caution">
    <text evidence="10">Lacks conserved residue(s) required for the propagation of feature annotation.</text>
</comment>
<dbReference type="Proteomes" id="UP001628220">
    <property type="component" value="Unassembled WGS sequence"/>
</dbReference>
<gene>
    <name evidence="14" type="primary">miaA_1</name>
    <name evidence="10" type="synonym">miaA</name>
    <name evidence="14" type="ORF">Tsumi_04470</name>
</gene>
<proteinExistence type="inferred from homology"/>
<keyword evidence="8 10" id="KW-0460">Magnesium</keyword>
<dbReference type="PANTHER" id="PTHR11088:SF60">
    <property type="entry name" value="TRNA DIMETHYLALLYLTRANSFERASE"/>
    <property type="match status" value="1"/>
</dbReference>
<comment type="caution">
    <text evidence="14">The sequence shown here is derived from an EMBL/GenBank/DDBJ whole genome shotgun (WGS) entry which is preliminary data.</text>
</comment>
<evidence type="ECO:0000256" key="10">
    <source>
        <dbReference type="HAMAP-Rule" id="MF_00185"/>
    </source>
</evidence>
<evidence type="ECO:0000313" key="14">
    <source>
        <dbReference type="EMBL" id="GAB1251343.1"/>
    </source>
</evidence>
<keyword evidence="4 10" id="KW-0808">Transferase</keyword>
<reference evidence="14 15" key="1">
    <citation type="journal article" date="2025" name="Int. J. Syst. Evol. Microbiol.">
        <title>Desulfovibrio falkowii sp. nov., Porphyromonas miyakawae sp. nov., Mediterraneibacter flintii sp. nov. and Owariibacterium komagatae gen. nov., sp. nov., isolated from human faeces.</title>
        <authorList>
            <person name="Hamaguchi T."/>
            <person name="Ohara M."/>
            <person name="Hisatomi A."/>
            <person name="Sekiguchi K."/>
            <person name="Takeda J.I."/>
            <person name="Ueyama J."/>
            <person name="Ito M."/>
            <person name="Nishiwaki H."/>
            <person name="Ogi T."/>
            <person name="Hirayama M."/>
            <person name="Ohkuma M."/>
            <person name="Sakamoto M."/>
            <person name="Ohno K."/>
        </authorList>
    </citation>
    <scope>NUCLEOTIDE SEQUENCE [LARGE SCALE GENOMIC DNA]</scope>
    <source>
        <strain evidence="14 15">13CB11C</strain>
    </source>
</reference>
<evidence type="ECO:0000256" key="9">
    <source>
        <dbReference type="ARBA" id="ARBA00049563"/>
    </source>
</evidence>
<evidence type="ECO:0000256" key="7">
    <source>
        <dbReference type="ARBA" id="ARBA00022840"/>
    </source>
</evidence>
<dbReference type="PANTHER" id="PTHR11088">
    <property type="entry name" value="TRNA DIMETHYLALLYLTRANSFERASE"/>
    <property type="match status" value="1"/>
</dbReference>
<dbReference type="EC" id="2.5.1.75" evidence="10"/>
<evidence type="ECO:0000256" key="2">
    <source>
        <dbReference type="ARBA" id="ARBA00003213"/>
    </source>
</evidence>
<accession>A0ABQ0E0W0</accession>
<comment type="similarity">
    <text evidence="3 10 13">Belongs to the IPP transferase family.</text>
</comment>
<protein>
    <recommendedName>
        <fullName evidence="10">tRNA dimethylallyltransferase</fullName>
        <ecNumber evidence="10">2.5.1.75</ecNumber>
    </recommendedName>
    <alternativeName>
        <fullName evidence="10">Dimethylallyl diphosphate:tRNA dimethylallyltransferase</fullName>
        <shortName evidence="10">DMAPP:tRNA dimethylallyltransferase</shortName>
        <shortName evidence="10">DMATase</shortName>
    </alternativeName>
    <alternativeName>
        <fullName evidence="10">Isopentenyl-diphosphate:tRNA isopentenyltransferase</fullName>
        <shortName evidence="10">IPP transferase</shortName>
        <shortName evidence="10">IPPT</shortName>
        <shortName evidence="10">IPTase</shortName>
    </alternativeName>
</protein>
<feature type="site" description="Interaction with substrate tRNA" evidence="10">
    <location>
        <position position="103"/>
    </location>
</feature>
<name>A0ABQ0E0W0_9PORP</name>
<dbReference type="NCBIfam" id="TIGR00174">
    <property type="entry name" value="miaA"/>
    <property type="match status" value="1"/>
</dbReference>
<evidence type="ECO:0000256" key="6">
    <source>
        <dbReference type="ARBA" id="ARBA00022741"/>
    </source>
</evidence>
<evidence type="ECO:0000256" key="5">
    <source>
        <dbReference type="ARBA" id="ARBA00022694"/>
    </source>
</evidence>
<evidence type="ECO:0000256" key="1">
    <source>
        <dbReference type="ARBA" id="ARBA00001946"/>
    </source>
</evidence>
<feature type="site" description="Interaction with substrate tRNA" evidence="10">
    <location>
        <position position="81"/>
    </location>
</feature>
<sequence length="282" mass="33077">MEAAELLGCPIVSADSRQLYRGMEIGTAAPSKEDLERIPHFMVGITQPDDTYSAVRYEAEVIPLLEKLFTRYHYVIMEGGSMLYIDAICKGIDLMPDIPSDIRDFLKERQLTEGDKALLAELQLVDNDYFQCVDRCNMKRVLHALEIYYTTGKPYSSFLTATVKERPFRIRKIIIETVRDKLYAFINKRTLSMIEKGWVEEVKKLLPYRYTNALDTIGYKELFLYLDGEIDLEEAIRQIQRKTRLYARKQITWHKRDKECLHYPAEGNGEELLKLLWLKKEW</sequence>
<comment type="cofactor">
    <cofactor evidence="1 10">
        <name>Mg(2+)</name>
        <dbReference type="ChEBI" id="CHEBI:18420"/>
    </cofactor>
</comment>
<dbReference type="HAMAP" id="MF_00185">
    <property type="entry name" value="IPP_trans"/>
    <property type="match status" value="1"/>
</dbReference>
<dbReference type="Gene3D" id="1.10.20.140">
    <property type="match status" value="1"/>
</dbReference>
<organism evidence="14 15">
    <name type="scientific">Porphyromonas miyakawae</name>
    <dbReference type="NCBI Taxonomy" id="3137470"/>
    <lineage>
        <taxon>Bacteria</taxon>
        <taxon>Pseudomonadati</taxon>
        <taxon>Bacteroidota</taxon>
        <taxon>Bacteroidia</taxon>
        <taxon>Bacteroidales</taxon>
        <taxon>Porphyromonadaceae</taxon>
        <taxon>Porphyromonas</taxon>
    </lineage>
</organism>
<comment type="subunit">
    <text evidence="10">Monomer.</text>
</comment>
<feature type="region of interest" description="Interaction with substrate tRNA" evidence="10">
    <location>
        <begin position="15"/>
        <end position="18"/>
    </location>
</feature>
<dbReference type="Pfam" id="PF01715">
    <property type="entry name" value="IPPT"/>
    <property type="match status" value="1"/>
</dbReference>
<evidence type="ECO:0000256" key="3">
    <source>
        <dbReference type="ARBA" id="ARBA00005842"/>
    </source>
</evidence>
<keyword evidence="15" id="KW-1185">Reference proteome</keyword>
<keyword evidence="5 10" id="KW-0819">tRNA processing</keyword>
<dbReference type="InterPro" id="IPR018022">
    <property type="entry name" value="IPT"/>
</dbReference>
<comment type="catalytic activity">
    <reaction evidence="9 10 11">
        <text>adenosine(37) in tRNA + dimethylallyl diphosphate = N(6)-dimethylallyladenosine(37) in tRNA + diphosphate</text>
        <dbReference type="Rhea" id="RHEA:26482"/>
        <dbReference type="Rhea" id="RHEA-COMP:10162"/>
        <dbReference type="Rhea" id="RHEA-COMP:10375"/>
        <dbReference type="ChEBI" id="CHEBI:33019"/>
        <dbReference type="ChEBI" id="CHEBI:57623"/>
        <dbReference type="ChEBI" id="CHEBI:74411"/>
        <dbReference type="ChEBI" id="CHEBI:74415"/>
        <dbReference type="EC" id="2.5.1.75"/>
    </reaction>
</comment>
<evidence type="ECO:0000313" key="15">
    <source>
        <dbReference type="Proteomes" id="UP001628220"/>
    </source>
</evidence>
<evidence type="ECO:0000256" key="8">
    <source>
        <dbReference type="ARBA" id="ARBA00022842"/>
    </source>
</evidence>